<gene>
    <name evidence="2" type="ORF">BG60_23455</name>
</gene>
<accession>A0A656QF65</accession>
<protein>
    <submittedName>
        <fullName evidence="2">Uncharacterized protein</fullName>
    </submittedName>
</protein>
<keyword evidence="1" id="KW-0812">Transmembrane</keyword>
<comment type="caution">
    <text evidence="2">The sequence shown here is derived from an EMBL/GenBank/DDBJ whole genome shotgun (WGS) entry which is preliminary data.</text>
</comment>
<evidence type="ECO:0000313" key="3">
    <source>
        <dbReference type="Proteomes" id="UP000027451"/>
    </source>
</evidence>
<proteinExistence type="predicted"/>
<organism evidence="2 3">
    <name type="scientific">Caballeronia zhejiangensis</name>
    <dbReference type="NCBI Taxonomy" id="871203"/>
    <lineage>
        <taxon>Bacteria</taxon>
        <taxon>Pseudomonadati</taxon>
        <taxon>Pseudomonadota</taxon>
        <taxon>Betaproteobacteria</taxon>
        <taxon>Burkholderiales</taxon>
        <taxon>Burkholderiaceae</taxon>
        <taxon>Caballeronia</taxon>
    </lineage>
</organism>
<sequence>MVAAALRDFVLRADVFAAVVIFSEPFVAAFLAPAAFFDATAFLVPIFLLAARTFDTACEVLDLRVGDAFDVAVGAS</sequence>
<evidence type="ECO:0000256" key="1">
    <source>
        <dbReference type="SAM" id="Phobius"/>
    </source>
</evidence>
<dbReference type="EMBL" id="JFHD01000036">
    <property type="protein sequence ID" value="KDR26304.1"/>
    <property type="molecule type" value="Genomic_DNA"/>
</dbReference>
<name>A0A656QF65_9BURK</name>
<evidence type="ECO:0000313" key="2">
    <source>
        <dbReference type="EMBL" id="KDR26304.1"/>
    </source>
</evidence>
<keyword evidence="3" id="KW-1185">Reference proteome</keyword>
<dbReference type="Proteomes" id="UP000027451">
    <property type="component" value="Unassembled WGS sequence"/>
</dbReference>
<keyword evidence="1" id="KW-0472">Membrane</keyword>
<dbReference type="AlphaFoldDB" id="A0A656QF65"/>
<keyword evidence="1" id="KW-1133">Transmembrane helix</keyword>
<reference evidence="2 3" key="1">
    <citation type="submission" date="2014-03" db="EMBL/GenBank/DDBJ databases">
        <title>Draft Genome Sequences of Four Burkholderia Strains.</title>
        <authorList>
            <person name="Liu X.Y."/>
            <person name="Li C.X."/>
            <person name="Xu J.H."/>
        </authorList>
    </citation>
    <scope>NUCLEOTIDE SEQUENCE [LARGE SCALE GENOMIC DNA]</scope>
    <source>
        <strain evidence="2 3">OP-1</strain>
    </source>
</reference>
<feature type="transmembrane region" description="Helical" evidence="1">
    <location>
        <begin position="26"/>
        <end position="51"/>
    </location>
</feature>